<sequence>MSRPAQESVDLGYFAPPEPEPEAQEEIAVPAQPEVPTPTQEVAVPDVKPPPPPPIASLSDRRQGEQYAPTLQEIESDAITQLAHTHWSERGALEFDPTLVETIWKEQLEGSGFSLRKVMLLEFSQYLEKYLWPSFVPKGSKGKPRSSLAHVLSIVVMVNEKFRERVSGVWDIFSEDASKFSGLVSRVLRLLVEPLQLAGGEGVELGLQTRRFLLIFLIHLFQSLENAQVRSECMRLVSISSWSCIVEKRREEELRQYPERLALWERSEAKYSSTTKASAKEKMEFDRTFMSKLIKNFLVVLSSIPESGPPPAHGVAYCERFIEFLIDLEAQLPTRRHFNLLLHDHLVVPICDRSKLAQRGRKFLRTNRDLSIVLPSDWGSRGSESGALFVQLLDRVKYYARFEINDFTGAALTAADITHDYYDKIRRLQKVAFVHFRETLEDFALANVGSVESRESLRSYFGKVDEETLRSFCSEIGIRTRRVELESDDAPFYDKAFLIEILIAMYAKRPSQIELINSLPLYPDEEFLFDETTVPATQQFPNTHCLAIPKLNLQFLTIHDYLLRNFTLFRLESTYEIRQDIEDVVQRIAPQHNIDRRTGEDQTVFTGWARMGAPIDMFQVVEVGPPKLGDTKPSAVKADVTVNIFKYTDSIRKEWESLRPRDVLFLLTVQMEPDGPGWMETDAKKSGVIESEGSAFRRKFGLKYVRGCEVADLIGDDGLPIEDFESAKLPPPGTNEKPLVTGYKRTFRVLLDTNQYQQDMDRIQRKEGEDVYPTFNVLMRRKPQENNFKAVLDTIRDLMQSDLVVPAWLHNVFLGYGDRNSAHFTKVPEPIRTLDFRDTFLDWDHLIQSFPDKRIIPAGKRTDGSDASLAPPYVITFPKSMFSASVSEKEEANAKSSISSGVKRKLGGNMADGDNGAEVDQDADTLLVQTYKPLNMGPYPEDVPKKNTVRFTPTQVEAIHAGSSPGLTMIVGPPGTGKTDVAVQIIANLYHNFPEQHTLIITHSNTALNQLFEKIAALDIDPRHILRLGHGQEELELADAGSWGKYGRVTAFLEKRVQLLGDVDRLAQSLEIPGAHGYTCETAGYFYLYHILSRWEPYIHKVKAIAARGQGTRQDVAVDFPFEVYFADAPQPLFPEEASFDEALEIAEGCWRHIRHVFDELEEIRAFELLRSGYDRSNYLLVKEAKIIAMTCTHAALKRREFVQLGFKYDNVVMEEAAQILEVETFIPLLLQNSDPDTGASRLKRVVMIGDHNQLPPVVKNTAFQRYGNMEQSLFTRFVRLGVPTIQLDAQGRSRSSIAQLFKWKYPRLDDLPAVVERPEFQLANPGFAFDYQVVNVPSFLGKGETEPRPHFLQNLGEAEYVVAVYQYMRLLGYPAERITILTTYNGQKELIRDVLEKRCSWNPLYGNPHKVSTVDKYQGQQNDYILLSLVRTKTVGHLRDVRRLIVAMSRARLGLYVFCRVPLFRECYELQPVFQKLLERPFESLWIRRGELYAHAGFPRAVEAYGVVQKAEGKWGVENRNKKDKIIAITGVQHMGEFVEDMMKEQIERLKKQRKAELRRTLLEMGKAGEVDSEGEGKGGEVKDGDAMEGVEGGQ</sequence>
<feature type="domain" description="RNA helicase aquarius beta-barrel" evidence="5">
    <location>
        <begin position="600"/>
        <end position="781"/>
    </location>
</feature>
<dbReference type="InterPro" id="IPR027417">
    <property type="entry name" value="P-loop_NTPase"/>
</dbReference>
<dbReference type="Pfam" id="PF13086">
    <property type="entry name" value="AAA_11"/>
    <property type="match status" value="1"/>
</dbReference>
<feature type="domain" description="DNA2/NAM7 helicase helicase" evidence="2">
    <location>
        <begin position="954"/>
        <end position="1261"/>
    </location>
</feature>
<feature type="region of interest" description="Disordered" evidence="1">
    <location>
        <begin position="1"/>
        <end position="64"/>
    </location>
</feature>
<evidence type="ECO:0000259" key="6">
    <source>
        <dbReference type="Pfam" id="PF21144"/>
    </source>
</evidence>
<name>A0A0L0HIL6_SPIPD</name>
<dbReference type="InterPro" id="IPR032174">
    <property type="entry name" value="Aquarius_N"/>
</dbReference>
<reference evidence="7 8" key="1">
    <citation type="submission" date="2009-08" db="EMBL/GenBank/DDBJ databases">
        <title>The Genome Sequence of Spizellomyces punctatus strain DAOM BR117.</title>
        <authorList>
            <consortium name="The Broad Institute Genome Sequencing Platform"/>
            <person name="Russ C."/>
            <person name="Cuomo C."/>
            <person name="Shea T."/>
            <person name="Young S.K."/>
            <person name="Zeng Q."/>
            <person name="Koehrsen M."/>
            <person name="Haas B."/>
            <person name="Borodovsky M."/>
            <person name="Guigo R."/>
            <person name="Alvarado L."/>
            <person name="Berlin A."/>
            <person name="Bochicchio J."/>
            <person name="Borenstein D."/>
            <person name="Chapman S."/>
            <person name="Chen Z."/>
            <person name="Engels R."/>
            <person name="Freedman E."/>
            <person name="Gellesch M."/>
            <person name="Goldberg J."/>
            <person name="Griggs A."/>
            <person name="Gujja S."/>
            <person name="Heiman D."/>
            <person name="Hepburn T."/>
            <person name="Howarth C."/>
            <person name="Jen D."/>
            <person name="Larson L."/>
            <person name="Lewis B."/>
            <person name="Mehta T."/>
            <person name="Park D."/>
            <person name="Pearson M."/>
            <person name="Roberts A."/>
            <person name="Saif S."/>
            <person name="Shenoy N."/>
            <person name="Sisk P."/>
            <person name="Stolte C."/>
            <person name="Sykes S."/>
            <person name="Thomson T."/>
            <person name="Walk T."/>
            <person name="White J."/>
            <person name="Yandava C."/>
            <person name="Burger G."/>
            <person name="Gray M.W."/>
            <person name="Holland P.W.H."/>
            <person name="King N."/>
            <person name="Lang F.B.F."/>
            <person name="Roger A.J."/>
            <person name="Ruiz-Trillo I."/>
            <person name="Lander E."/>
            <person name="Nusbaum C."/>
        </authorList>
    </citation>
    <scope>NUCLEOTIDE SEQUENCE [LARGE SCALE GENOMIC DNA]</scope>
    <source>
        <strain evidence="7 8">DAOM BR117</strain>
    </source>
</reference>
<dbReference type="InterPro" id="IPR041679">
    <property type="entry name" value="DNA2/NAM7-like_C"/>
</dbReference>
<dbReference type="STRING" id="645134.A0A0L0HIL6"/>
<dbReference type="VEuPathDB" id="FungiDB:SPPG_03792"/>
<feature type="domain" description="RNA helicase aquarius insertion" evidence="6">
    <location>
        <begin position="831"/>
        <end position="942"/>
    </location>
</feature>
<dbReference type="InterPro" id="IPR026300">
    <property type="entry name" value="CWF11_fam"/>
</dbReference>
<organism evidence="7 8">
    <name type="scientific">Spizellomyces punctatus (strain DAOM BR117)</name>
    <dbReference type="NCBI Taxonomy" id="645134"/>
    <lineage>
        <taxon>Eukaryota</taxon>
        <taxon>Fungi</taxon>
        <taxon>Fungi incertae sedis</taxon>
        <taxon>Chytridiomycota</taxon>
        <taxon>Chytridiomycota incertae sedis</taxon>
        <taxon>Chytridiomycetes</taxon>
        <taxon>Spizellomycetales</taxon>
        <taxon>Spizellomycetaceae</taxon>
        <taxon>Spizellomyces</taxon>
    </lineage>
</organism>
<evidence type="ECO:0000259" key="4">
    <source>
        <dbReference type="Pfam" id="PF16399"/>
    </source>
</evidence>
<feature type="domain" description="RNA helicase aquarius N-terminal" evidence="4">
    <location>
        <begin position="383"/>
        <end position="510"/>
    </location>
</feature>
<feature type="domain" description="DNA2/NAM7 helicase-like C-terminal" evidence="3">
    <location>
        <begin position="1270"/>
        <end position="1460"/>
    </location>
</feature>
<dbReference type="Proteomes" id="UP000053201">
    <property type="component" value="Unassembled WGS sequence"/>
</dbReference>
<dbReference type="eggNOG" id="KOG1806">
    <property type="taxonomic scope" value="Eukaryota"/>
</dbReference>
<dbReference type="GO" id="GO:0003729">
    <property type="term" value="F:mRNA binding"/>
    <property type="evidence" value="ECO:0007669"/>
    <property type="project" value="TreeGrafter"/>
</dbReference>
<dbReference type="RefSeq" id="XP_016608708.1">
    <property type="nucleotide sequence ID" value="XM_016752039.1"/>
</dbReference>
<feature type="region of interest" description="Disordered" evidence="1">
    <location>
        <begin position="1566"/>
        <end position="1596"/>
    </location>
</feature>
<evidence type="ECO:0008006" key="9">
    <source>
        <dbReference type="Google" id="ProtNLM"/>
    </source>
</evidence>
<dbReference type="FunCoup" id="A0A0L0HIL6">
    <property type="interactions" value="739"/>
</dbReference>
<dbReference type="EMBL" id="KQ257455">
    <property type="protein sequence ID" value="KND00669.1"/>
    <property type="molecule type" value="Genomic_DNA"/>
</dbReference>
<dbReference type="InterPro" id="IPR048967">
    <property type="entry name" value="Aquarius_insert"/>
</dbReference>
<dbReference type="InterPro" id="IPR048966">
    <property type="entry name" value="Aquarius_b-barrel"/>
</dbReference>
<protein>
    <recommendedName>
        <fullName evidence="9">Pre-mRNA-splicing factor</fullName>
    </recommendedName>
</protein>
<dbReference type="PIRSF" id="PIRSF038901">
    <property type="entry name" value="AQR_cwf11"/>
    <property type="match status" value="1"/>
</dbReference>
<proteinExistence type="predicted"/>
<dbReference type="GO" id="GO:0004386">
    <property type="term" value="F:helicase activity"/>
    <property type="evidence" value="ECO:0007669"/>
    <property type="project" value="InterPro"/>
</dbReference>
<keyword evidence="8" id="KW-1185">Reference proteome</keyword>
<dbReference type="GeneID" id="27687280"/>
<dbReference type="FunFam" id="3.40.50.300:FF:002863">
    <property type="entry name" value="Pre-mRNA-splicing factor cwf11"/>
    <property type="match status" value="1"/>
</dbReference>
<dbReference type="GO" id="GO:0071013">
    <property type="term" value="C:catalytic step 2 spliceosome"/>
    <property type="evidence" value="ECO:0007669"/>
    <property type="project" value="TreeGrafter"/>
</dbReference>
<dbReference type="CDD" id="cd18808">
    <property type="entry name" value="SF1_C_Upf1"/>
    <property type="match status" value="1"/>
</dbReference>
<dbReference type="PANTHER" id="PTHR10887:SF5">
    <property type="entry name" value="RNA HELICASE AQUARIUS"/>
    <property type="match status" value="1"/>
</dbReference>
<dbReference type="SUPFAM" id="SSF52540">
    <property type="entry name" value="P-loop containing nucleoside triphosphate hydrolases"/>
    <property type="match status" value="1"/>
</dbReference>
<evidence type="ECO:0000259" key="5">
    <source>
        <dbReference type="Pfam" id="PF21143"/>
    </source>
</evidence>
<dbReference type="GO" id="GO:0000398">
    <property type="term" value="P:mRNA splicing, via spliceosome"/>
    <property type="evidence" value="ECO:0007669"/>
    <property type="project" value="InterPro"/>
</dbReference>
<dbReference type="OrthoDB" id="1879at2759"/>
<evidence type="ECO:0000313" key="8">
    <source>
        <dbReference type="Proteomes" id="UP000053201"/>
    </source>
</evidence>
<dbReference type="Pfam" id="PF21143">
    <property type="entry name" value="Aquarius_N_2nd"/>
    <property type="match status" value="1"/>
</dbReference>
<accession>A0A0L0HIL6</accession>
<dbReference type="Pfam" id="PF21144">
    <property type="entry name" value="Aquarius_N_3rd"/>
    <property type="match status" value="1"/>
</dbReference>
<dbReference type="Pfam" id="PF16399">
    <property type="entry name" value="Aquarius_N_1st"/>
    <property type="match status" value="2"/>
</dbReference>
<dbReference type="CDD" id="cd17935">
    <property type="entry name" value="EEXXQc_AQR"/>
    <property type="match status" value="1"/>
</dbReference>
<evidence type="ECO:0000259" key="3">
    <source>
        <dbReference type="Pfam" id="PF13087"/>
    </source>
</evidence>
<gene>
    <name evidence="7" type="ORF">SPPG_03792</name>
</gene>
<dbReference type="OMA" id="YRVWLDC"/>
<dbReference type="PANTHER" id="PTHR10887">
    <property type="entry name" value="DNA2/NAM7 HELICASE FAMILY"/>
    <property type="match status" value="1"/>
</dbReference>
<feature type="domain" description="RNA helicase aquarius N-terminal" evidence="4">
    <location>
        <begin position="79"/>
        <end position="362"/>
    </location>
</feature>
<dbReference type="Gene3D" id="3.40.50.300">
    <property type="entry name" value="P-loop containing nucleotide triphosphate hydrolases"/>
    <property type="match status" value="2"/>
</dbReference>
<dbReference type="InterPro" id="IPR047187">
    <property type="entry name" value="SF1_C_Upf1"/>
</dbReference>
<dbReference type="InterPro" id="IPR041677">
    <property type="entry name" value="DNA2/NAM7_AAA_11"/>
</dbReference>
<evidence type="ECO:0000256" key="1">
    <source>
        <dbReference type="SAM" id="MobiDB-lite"/>
    </source>
</evidence>
<dbReference type="Pfam" id="PF13087">
    <property type="entry name" value="AAA_12"/>
    <property type="match status" value="1"/>
</dbReference>
<dbReference type="InParanoid" id="A0A0L0HIL6"/>
<evidence type="ECO:0000313" key="7">
    <source>
        <dbReference type="EMBL" id="KND00669.1"/>
    </source>
</evidence>
<evidence type="ECO:0000259" key="2">
    <source>
        <dbReference type="Pfam" id="PF13086"/>
    </source>
</evidence>
<dbReference type="InterPro" id="IPR045055">
    <property type="entry name" value="DNA2/NAM7-like"/>
</dbReference>
<feature type="compositionally biased region" description="Basic and acidic residues" evidence="1">
    <location>
        <begin position="1566"/>
        <end position="1587"/>
    </location>
</feature>